<protein>
    <submittedName>
        <fullName evidence="2">Uncharacterized protein</fullName>
    </submittedName>
</protein>
<organism evidence="2 3">
    <name type="scientific">Panicum virgatum</name>
    <name type="common">Blackwell switchgrass</name>
    <dbReference type="NCBI Taxonomy" id="38727"/>
    <lineage>
        <taxon>Eukaryota</taxon>
        <taxon>Viridiplantae</taxon>
        <taxon>Streptophyta</taxon>
        <taxon>Embryophyta</taxon>
        <taxon>Tracheophyta</taxon>
        <taxon>Spermatophyta</taxon>
        <taxon>Magnoliopsida</taxon>
        <taxon>Liliopsida</taxon>
        <taxon>Poales</taxon>
        <taxon>Poaceae</taxon>
        <taxon>PACMAD clade</taxon>
        <taxon>Panicoideae</taxon>
        <taxon>Panicodae</taxon>
        <taxon>Paniceae</taxon>
        <taxon>Panicinae</taxon>
        <taxon>Panicum</taxon>
        <taxon>Panicum sect. Hiantes</taxon>
    </lineage>
</organism>
<accession>A0A8T0PGN7</accession>
<proteinExistence type="predicted"/>
<name>A0A8T0PGN7_PANVG</name>
<keyword evidence="3" id="KW-1185">Reference proteome</keyword>
<evidence type="ECO:0000313" key="2">
    <source>
        <dbReference type="EMBL" id="KAG2561467.1"/>
    </source>
</evidence>
<dbReference type="PROSITE" id="PS51257">
    <property type="entry name" value="PROKAR_LIPOPROTEIN"/>
    <property type="match status" value="1"/>
</dbReference>
<dbReference type="AlphaFoldDB" id="A0A8T0PGN7"/>
<reference evidence="2" key="1">
    <citation type="submission" date="2020-05" db="EMBL/GenBank/DDBJ databases">
        <title>WGS assembly of Panicum virgatum.</title>
        <authorList>
            <person name="Lovell J.T."/>
            <person name="Jenkins J."/>
            <person name="Shu S."/>
            <person name="Juenger T.E."/>
            <person name="Schmutz J."/>
        </authorList>
    </citation>
    <scope>NUCLEOTIDE SEQUENCE</scope>
    <source>
        <strain evidence="2">AP13</strain>
    </source>
</reference>
<comment type="caution">
    <text evidence="2">The sequence shown here is derived from an EMBL/GenBank/DDBJ whole genome shotgun (WGS) entry which is preliminary data.</text>
</comment>
<dbReference type="Proteomes" id="UP000823388">
    <property type="component" value="Chromosome 8K"/>
</dbReference>
<evidence type="ECO:0000313" key="3">
    <source>
        <dbReference type="Proteomes" id="UP000823388"/>
    </source>
</evidence>
<dbReference type="EMBL" id="CM029051">
    <property type="protein sequence ID" value="KAG2561467.1"/>
    <property type="molecule type" value="Genomic_DNA"/>
</dbReference>
<gene>
    <name evidence="2" type="ORF">PVAP13_8KG139103</name>
</gene>
<feature type="region of interest" description="Disordered" evidence="1">
    <location>
        <begin position="75"/>
        <end position="101"/>
    </location>
</feature>
<sequence>MERKKHTHPPPISFCSCLPSPPDPPIHWLPVSHPLVVTSTLPAHPHWYPGIPCLPAHRSLAVGDRPDVNLRTQELDQRSISGHRSSARGGFATAGARPIGA</sequence>
<evidence type="ECO:0000256" key="1">
    <source>
        <dbReference type="SAM" id="MobiDB-lite"/>
    </source>
</evidence>